<dbReference type="OrthoDB" id="5855429at2759"/>
<dbReference type="AlphaFoldDB" id="A0A812LD50"/>
<accession>A0A812LD50</accession>
<evidence type="ECO:0000256" key="1">
    <source>
        <dbReference type="SAM" id="MobiDB-lite"/>
    </source>
</evidence>
<proteinExistence type="predicted"/>
<sequence>MFRIATDTDNMSFIEEYGTPPEQQLFQIDETLGNVATAHQGQTVDITRSDVPGGWGQRLSLVCVTPALAGLSDRPQVQATGPESLLLSPRDNQSVTVTYPEKLATTMQGCECATIYLEMAVEGSGDWLRREGVDGLCSDWGSRRCVVDRLAAGQIYEGRVRIQCSDTGLSSSWTLAGATVSTNLEAFTVTGSISVQASGRRLASSGAFRARLRATLSEVAEVEETAVLVEDGVVGGTASLDFVLAASTIGLEFDEAEAENVAEATAQRLTSSLALDFHSKLAQKLGYSVDVEVLQPVTVERQSDAFATCGQPPLVANAAANWTQAACLGRTWSDGPCAVPCDVGFLPEGSGFLCGVDGAWFDVPRCASIWTVGEWGECLGVPGNCGEGGVQRREAGDKKVLIAMTVRCSKRARRTEMSEEASRDADDEMQDLERLGTSSC</sequence>
<feature type="region of interest" description="Disordered" evidence="1">
    <location>
        <begin position="414"/>
        <end position="440"/>
    </location>
</feature>
<comment type="caution">
    <text evidence="2">The sequence shown here is derived from an EMBL/GenBank/DDBJ whole genome shotgun (WGS) entry which is preliminary data.</text>
</comment>
<organism evidence="2 3">
    <name type="scientific">Symbiodinium natans</name>
    <dbReference type="NCBI Taxonomy" id="878477"/>
    <lineage>
        <taxon>Eukaryota</taxon>
        <taxon>Sar</taxon>
        <taxon>Alveolata</taxon>
        <taxon>Dinophyceae</taxon>
        <taxon>Suessiales</taxon>
        <taxon>Symbiodiniaceae</taxon>
        <taxon>Symbiodinium</taxon>
    </lineage>
</organism>
<evidence type="ECO:0000313" key="2">
    <source>
        <dbReference type="EMBL" id="CAE7239743.1"/>
    </source>
</evidence>
<dbReference type="Proteomes" id="UP000604046">
    <property type="component" value="Unassembled WGS sequence"/>
</dbReference>
<reference evidence="2" key="1">
    <citation type="submission" date="2021-02" db="EMBL/GenBank/DDBJ databases">
        <authorList>
            <person name="Dougan E. K."/>
            <person name="Rhodes N."/>
            <person name="Thang M."/>
            <person name="Chan C."/>
        </authorList>
    </citation>
    <scope>NUCLEOTIDE SEQUENCE</scope>
</reference>
<keyword evidence="3" id="KW-1185">Reference proteome</keyword>
<feature type="compositionally biased region" description="Basic and acidic residues" evidence="1">
    <location>
        <begin position="414"/>
        <end position="424"/>
    </location>
</feature>
<evidence type="ECO:0000313" key="3">
    <source>
        <dbReference type="Proteomes" id="UP000604046"/>
    </source>
</evidence>
<dbReference type="EMBL" id="CAJNDS010000891">
    <property type="protein sequence ID" value="CAE7239743.1"/>
    <property type="molecule type" value="Genomic_DNA"/>
</dbReference>
<gene>
    <name evidence="2" type="primary">ADAMTS9</name>
    <name evidence="2" type="ORF">SNAT2548_LOCUS10673</name>
</gene>
<protein>
    <submittedName>
        <fullName evidence="2">ADAMTS9 protein</fullName>
    </submittedName>
</protein>
<name>A0A812LD50_9DINO</name>